<dbReference type="PROSITE" id="PS50950">
    <property type="entry name" value="ZF_THAP"/>
    <property type="match status" value="1"/>
</dbReference>
<accession>A0AAV8ZUK1</accession>
<dbReference type="SUPFAM" id="SSF57716">
    <property type="entry name" value="Glucocorticoid receptor-like (DNA-binding domain)"/>
    <property type="match status" value="1"/>
</dbReference>
<dbReference type="SMART" id="SM00980">
    <property type="entry name" value="THAP"/>
    <property type="match status" value="1"/>
</dbReference>
<proteinExistence type="predicted"/>
<organism evidence="7 8">
    <name type="scientific">Rhamnusium bicolor</name>
    <dbReference type="NCBI Taxonomy" id="1586634"/>
    <lineage>
        <taxon>Eukaryota</taxon>
        <taxon>Metazoa</taxon>
        <taxon>Ecdysozoa</taxon>
        <taxon>Arthropoda</taxon>
        <taxon>Hexapoda</taxon>
        <taxon>Insecta</taxon>
        <taxon>Pterygota</taxon>
        <taxon>Neoptera</taxon>
        <taxon>Endopterygota</taxon>
        <taxon>Coleoptera</taxon>
        <taxon>Polyphaga</taxon>
        <taxon>Cucujiformia</taxon>
        <taxon>Chrysomeloidea</taxon>
        <taxon>Cerambycidae</taxon>
        <taxon>Lepturinae</taxon>
        <taxon>Rhagiini</taxon>
        <taxon>Rhamnusium</taxon>
    </lineage>
</organism>
<dbReference type="Proteomes" id="UP001162156">
    <property type="component" value="Unassembled WGS sequence"/>
</dbReference>
<name>A0AAV8ZUK1_9CUCU</name>
<reference evidence="7" key="1">
    <citation type="journal article" date="2023" name="Insect Mol. Biol.">
        <title>Genome sequencing provides insights into the evolution of gene families encoding plant cell wall-degrading enzymes in longhorned beetles.</title>
        <authorList>
            <person name="Shin N.R."/>
            <person name="Okamura Y."/>
            <person name="Kirsch R."/>
            <person name="Pauchet Y."/>
        </authorList>
    </citation>
    <scope>NUCLEOTIDE SEQUENCE</scope>
    <source>
        <strain evidence="7">RBIC_L_NR</strain>
    </source>
</reference>
<evidence type="ECO:0000256" key="3">
    <source>
        <dbReference type="ARBA" id="ARBA00022833"/>
    </source>
</evidence>
<comment type="caution">
    <text evidence="7">The sequence shown here is derived from an EMBL/GenBank/DDBJ whole genome shotgun (WGS) entry which is preliminary data.</text>
</comment>
<evidence type="ECO:0000313" key="7">
    <source>
        <dbReference type="EMBL" id="KAJ8971789.1"/>
    </source>
</evidence>
<keyword evidence="3" id="KW-0862">Zinc</keyword>
<keyword evidence="8" id="KW-1185">Reference proteome</keyword>
<dbReference type="Gene3D" id="6.20.210.20">
    <property type="entry name" value="THAP domain"/>
    <property type="match status" value="1"/>
</dbReference>
<dbReference type="EMBL" id="JANEYF010000161">
    <property type="protein sequence ID" value="KAJ8971789.1"/>
    <property type="molecule type" value="Genomic_DNA"/>
</dbReference>
<dbReference type="InterPro" id="IPR006612">
    <property type="entry name" value="THAP_Znf"/>
</dbReference>
<dbReference type="Pfam" id="PF05485">
    <property type="entry name" value="THAP"/>
    <property type="match status" value="1"/>
</dbReference>
<evidence type="ECO:0000313" key="8">
    <source>
        <dbReference type="Proteomes" id="UP001162156"/>
    </source>
</evidence>
<dbReference type="GO" id="GO:0008270">
    <property type="term" value="F:zinc ion binding"/>
    <property type="evidence" value="ECO:0007669"/>
    <property type="project" value="UniProtKB-KW"/>
</dbReference>
<evidence type="ECO:0000259" key="6">
    <source>
        <dbReference type="PROSITE" id="PS50950"/>
    </source>
</evidence>
<dbReference type="GO" id="GO:0003677">
    <property type="term" value="F:DNA binding"/>
    <property type="evidence" value="ECO:0007669"/>
    <property type="project" value="UniProtKB-UniRule"/>
</dbReference>
<protein>
    <recommendedName>
        <fullName evidence="6">THAP-type domain-containing protein</fullName>
    </recommendedName>
</protein>
<dbReference type="AlphaFoldDB" id="A0AAV8ZUK1"/>
<sequence length="304" mass="34645">MGKSCLICNNRFEKGSNKSFHTFPRELNMKKLWCQITDLNMEEVSPYDVLCSDHFSSEEIYQKSFTGKNFLKKGAMPSVATSSKIQKVLFIRVQFMPDVTKHVSIVETSSESDGLGEEEIPKKRRKPLPRYFGDCSSDDMKSPRRAKRSWAIATKTISQLKARVRKFRRENYILKSRDQEIGETVDQFVTALRQLASICEFMEKYVLVPGIEDLRTRETLLQNTDLNLNEAIQICRSMETSVATQKEITGSEKMSGCAVKNHYKDRHYSGHGNKSAGSISWKFKQAVGRESDFNGKSSYGKAAI</sequence>
<keyword evidence="2 5" id="KW-0863">Zinc-finger</keyword>
<evidence type="ECO:0000256" key="5">
    <source>
        <dbReference type="PROSITE-ProRule" id="PRU00309"/>
    </source>
</evidence>
<evidence type="ECO:0000256" key="2">
    <source>
        <dbReference type="ARBA" id="ARBA00022771"/>
    </source>
</evidence>
<dbReference type="SMART" id="SM00692">
    <property type="entry name" value="DM3"/>
    <property type="match status" value="1"/>
</dbReference>
<dbReference type="InterPro" id="IPR038441">
    <property type="entry name" value="THAP_Znf_sf"/>
</dbReference>
<feature type="domain" description="THAP-type" evidence="6">
    <location>
        <begin position="1"/>
        <end position="80"/>
    </location>
</feature>
<keyword evidence="4 5" id="KW-0238">DNA-binding</keyword>
<evidence type="ECO:0000256" key="1">
    <source>
        <dbReference type="ARBA" id="ARBA00022723"/>
    </source>
</evidence>
<gene>
    <name evidence="7" type="ORF">NQ314_000535</name>
</gene>
<keyword evidence="1" id="KW-0479">Metal-binding</keyword>
<evidence type="ECO:0000256" key="4">
    <source>
        <dbReference type="ARBA" id="ARBA00023125"/>
    </source>
</evidence>